<evidence type="ECO:0000256" key="1">
    <source>
        <dbReference type="SAM" id="MobiDB-lite"/>
    </source>
</evidence>
<dbReference type="AlphaFoldDB" id="A0AAJ0AKS7"/>
<feature type="region of interest" description="Disordered" evidence="1">
    <location>
        <begin position="114"/>
        <end position="137"/>
    </location>
</feature>
<keyword evidence="3" id="KW-1185">Reference proteome</keyword>
<proteinExistence type="predicted"/>
<dbReference type="Proteomes" id="UP001224890">
    <property type="component" value="Unassembled WGS sequence"/>
</dbReference>
<name>A0AAJ0AKS7_9PEZI</name>
<protein>
    <submittedName>
        <fullName evidence="2">Uncharacterized protein</fullName>
    </submittedName>
</protein>
<organism evidence="2 3">
    <name type="scientific">Colletotrichum godetiae</name>
    <dbReference type="NCBI Taxonomy" id="1209918"/>
    <lineage>
        <taxon>Eukaryota</taxon>
        <taxon>Fungi</taxon>
        <taxon>Dikarya</taxon>
        <taxon>Ascomycota</taxon>
        <taxon>Pezizomycotina</taxon>
        <taxon>Sordariomycetes</taxon>
        <taxon>Hypocreomycetidae</taxon>
        <taxon>Glomerellales</taxon>
        <taxon>Glomerellaceae</taxon>
        <taxon>Colletotrichum</taxon>
        <taxon>Colletotrichum acutatum species complex</taxon>
    </lineage>
</organism>
<sequence>MAPSSHADIRGIKLLQDRPSLSYPECHDLRLTRFCQENPLLRIKRYVSLWDTIFQGDPILDMDPEGEMPRRGKETDKISYSIATWMVEALALPTAGMPHDAFKLIFVGDSEETGSVRKSSGRASYETLPGRRQGMNV</sequence>
<accession>A0AAJ0AKS7</accession>
<dbReference type="EMBL" id="JAHMHR010000030">
    <property type="protein sequence ID" value="KAK1673531.1"/>
    <property type="molecule type" value="Genomic_DNA"/>
</dbReference>
<evidence type="ECO:0000313" key="2">
    <source>
        <dbReference type="EMBL" id="KAK1673531.1"/>
    </source>
</evidence>
<comment type="caution">
    <text evidence="2">The sequence shown here is derived from an EMBL/GenBank/DDBJ whole genome shotgun (WGS) entry which is preliminary data.</text>
</comment>
<gene>
    <name evidence="2" type="ORF">BDP55DRAFT_633816</name>
</gene>
<evidence type="ECO:0000313" key="3">
    <source>
        <dbReference type="Proteomes" id="UP001224890"/>
    </source>
</evidence>
<reference evidence="2" key="1">
    <citation type="submission" date="2021-06" db="EMBL/GenBank/DDBJ databases">
        <title>Comparative genomics, transcriptomics and evolutionary studies reveal genomic signatures of adaptation to plant cell wall in hemibiotrophic fungi.</title>
        <authorList>
            <consortium name="DOE Joint Genome Institute"/>
            <person name="Baroncelli R."/>
            <person name="Diaz J.F."/>
            <person name="Benocci T."/>
            <person name="Peng M."/>
            <person name="Battaglia E."/>
            <person name="Haridas S."/>
            <person name="Andreopoulos W."/>
            <person name="Labutti K."/>
            <person name="Pangilinan J."/>
            <person name="Floch G.L."/>
            <person name="Makela M.R."/>
            <person name="Henrissat B."/>
            <person name="Grigoriev I.V."/>
            <person name="Crouch J.A."/>
            <person name="De Vries R.P."/>
            <person name="Sukno S.A."/>
            <person name="Thon M.R."/>
        </authorList>
    </citation>
    <scope>NUCLEOTIDE SEQUENCE</scope>
    <source>
        <strain evidence="2">CBS 193.32</strain>
    </source>
</reference>
<dbReference type="RefSeq" id="XP_060427534.1">
    <property type="nucleotide sequence ID" value="XM_060572601.1"/>
</dbReference>
<dbReference type="GeneID" id="85457127"/>